<dbReference type="AlphaFoldDB" id="A0A368H1Q2"/>
<feature type="compositionally biased region" description="Basic and acidic residues" evidence="1">
    <location>
        <begin position="184"/>
        <end position="198"/>
    </location>
</feature>
<protein>
    <recommendedName>
        <fullName evidence="4">AT hook motif protein</fullName>
    </recommendedName>
</protein>
<dbReference type="GO" id="GO:0003677">
    <property type="term" value="F:DNA binding"/>
    <property type="evidence" value="ECO:0007669"/>
    <property type="project" value="InterPro"/>
</dbReference>
<dbReference type="InterPro" id="IPR017956">
    <property type="entry name" value="AT_hook_DNA-bd_motif"/>
</dbReference>
<feature type="region of interest" description="Disordered" evidence="1">
    <location>
        <begin position="1"/>
        <end position="247"/>
    </location>
</feature>
<dbReference type="Proteomes" id="UP000252519">
    <property type="component" value="Unassembled WGS sequence"/>
</dbReference>
<dbReference type="Pfam" id="PF02178">
    <property type="entry name" value="AT_hook"/>
    <property type="match status" value="4"/>
</dbReference>
<evidence type="ECO:0000313" key="3">
    <source>
        <dbReference type="Proteomes" id="UP000252519"/>
    </source>
</evidence>
<keyword evidence="3" id="KW-1185">Reference proteome</keyword>
<dbReference type="EMBL" id="JOJR01000032">
    <property type="protein sequence ID" value="RCN49539.1"/>
    <property type="molecule type" value="Genomic_DNA"/>
</dbReference>
<dbReference type="SMART" id="SM00384">
    <property type="entry name" value="AT_hook"/>
    <property type="match status" value="5"/>
</dbReference>
<proteinExistence type="predicted"/>
<accession>A0A368H1Q2</accession>
<evidence type="ECO:0008006" key="4">
    <source>
        <dbReference type="Google" id="ProtNLM"/>
    </source>
</evidence>
<comment type="caution">
    <text evidence="2">The sequence shown here is derived from an EMBL/GenBank/DDBJ whole genome shotgun (WGS) entry which is preliminary data.</text>
</comment>
<feature type="compositionally biased region" description="Basic residues" evidence="1">
    <location>
        <begin position="142"/>
        <end position="152"/>
    </location>
</feature>
<gene>
    <name evidence="2" type="ORF">ANCCAN_04311</name>
</gene>
<name>A0A368H1Q2_ANCCA</name>
<organism evidence="2 3">
    <name type="scientific">Ancylostoma caninum</name>
    <name type="common">Dog hookworm</name>
    <dbReference type="NCBI Taxonomy" id="29170"/>
    <lineage>
        <taxon>Eukaryota</taxon>
        <taxon>Metazoa</taxon>
        <taxon>Ecdysozoa</taxon>
        <taxon>Nematoda</taxon>
        <taxon>Chromadorea</taxon>
        <taxon>Rhabditida</taxon>
        <taxon>Rhabditina</taxon>
        <taxon>Rhabditomorpha</taxon>
        <taxon>Strongyloidea</taxon>
        <taxon>Ancylostomatidae</taxon>
        <taxon>Ancylostomatinae</taxon>
        <taxon>Ancylostoma</taxon>
    </lineage>
</organism>
<feature type="compositionally biased region" description="Polar residues" evidence="1">
    <location>
        <begin position="199"/>
        <end position="214"/>
    </location>
</feature>
<evidence type="ECO:0000313" key="2">
    <source>
        <dbReference type="EMBL" id="RCN49539.1"/>
    </source>
</evidence>
<dbReference type="PRINTS" id="PR00929">
    <property type="entry name" value="ATHOOK"/>
</dbReference>
<sequence>METEENTTNEANMSAVEIPAPPVKKRGRPPKHKADKTEPVAQSEEASPNEENIPDGAVAPPKKRGRKSKAELAALAANRGAQGDAGVGTPPLSPSSEKRTRAPAYSYAEYSDASEGSEDDEAPAVKSPKSSPKRPATTTPSGKRKRGRPPKAHKSEASTPAPKPYTPGKRGRPPKNRVIVPAETDEKEKKLDNGHEIRSTSPLEISQRNESSIVITEKRRRGRPRKTEKTDDGGKWSDVSAKNTGKFDLPLPVPESWPLVNNMEEIMTELAEMYSNVKVEKRGEFHNQIKAFVFALHWEDGSFSTP</sequence>
<reference evidence="2 3" key="1">
    <citation type="submission" date="2014-10" db="EMBL/GenBank/DDBJ databases">
        <title>Draft genome of the hookworm Ancylostoma caninum.</title>
        <authorList>
            <person name="Mitreva M."/>
        </authorList>
    </citation>
    <scope>NUCLEOTIDE SEQUENCE [LARGE SCALE GENOMIC DNA]</scope>
    <source>
        <strain evidence="2 3">Baltimore</strain>
    </source>
</reference>
<feature type="compositionally biased region" description="Low complexity" evidence="1">
    <location>
        <begin position="71"/>
        <end position="84"/>
    </location>
</feature>
<evidence type="ECO:0000256" key="1">
    <source>
        <dbReference type="SAM" id="MobiDB-lite"/>
    </source>
</evidence>
<feature type="compositionally biased region" description="Basic residues" evidence="1">
    <location>
        <begin position="23"/>
        <end position="34"/>
    </location>
</feature>
<feature type="compositionally biased region" description="Basic and acidic residues" evidence="1">
    <location>
        <begin position="225"/>
        <end position="235"/>
    </location>
</feature>
<dbReference type="OrthoDB" id="5850461at2759"/>